<dbReference type="PANTHER" id="PTHR35889">
    <property type="entry name" value="CYCLOINULO-OLIGOSACCHARIDE FRUCTANOTRANSFERASE-RELATED"/>
    <property type="match status" value="1"/>
</dbReference>
<dbReference type="InterPro" id="IPR011444">
    <property type="entry name" value="DUF1549"/>
</dbReference>
<dbReference type="InterPro" id="IPR009056">
    <property type="entry name" value="Cyt_c-like_dom"/>
</dbReference>
<dbReference type="Pfam" id="PF07635">
    <property type="entry name" value="PSCyt1"/>
    <property type="match status" value="1"/>
</dbReference>
<evidence type="ECO:0000313" key="6">
    <source>
        <dbReference type="EMBL" id="BCX48212.1"/>
    </source>
</evidence>
<dbReference type="PANTHER" id="PTHR35889:SF3">
    <property type="entry name" value="F-BOX DOMAIN-CONTAINING PROTEIN"/>
    <property type="match status" value="1"/>
</dbReference>
<evidence type="ECO:0000256" key="3">
    <source>
        <dbReference type="PROSITE-ProRule" id="PRU00433"/>
    </source>
</evidence>
<evidence type="ECO:0000256" key="4">
    <source>
        <dbReference type="SAM" id="SignalP"/>
    </source>
</evidence>
<feature type="chain" id="PRO_5046925329" evidence="4">
    <location>
        <begin position="19"/>
        <end position="952"/>
    </location>
</feature>
<evidence type="ECO:0000256" key="1">
    <source>
        <dbReference type="ARBA" id="ARBA00022723"/>
    </source>
</evidence>
<keyword evidence="3" id="KW-0349">Heme</keyword>
<dbReference type="Pfam" id="PF07587">
    <property type="entry name" value="PSD1"/>
    <property type="match status" value="1"/>
</dbReference>
<gene>
    <name evidence="6" type="ORF">HAHE_21200</name>
</gene>
<evidence type="ECO:0000256" key="2">
    <source>
        <dbReference type="ARBA" id="ARBA00023004"/>
    </source>
</evidence>
<dbReference type="PROSITE" id="PS51007">
    <property type="entry name" value="CYTC"/>
    <property type="match status" value="1"/>
</dbReference>
<accession>A0ABN6H5I9</accession>
<dbReference type="Pfam" id="PF07583">
    <property type="entry name" value="PSCyt2"/>
    <property type="match status" value="1"/>
</dbReference>
<keyword evidence="4" id="KW-0732">Signal</keyword>
<keyword evidence="2 3" id="KW-0408">Iron</keyword>
<proteinExistence type="predicted"/>
<reference evidence="6 7" key="1">
    <citation type="submission" date="2021-06" db="EMBL/GenBank/DDBJ databases">
        <title>Complete genome of Haloferula helveola possessing various polysaccharide degrading enzymes.</title>
        <authorList>
            <person name="Takami H."/>
            <person name="Huang C."/>
            <person name="Hamasaki K."/>
        </authorList>
    </citation>
    <scope>NUCLEOTIDE SEQUENCE [LARGE SCALE GENOMIC DNA]</scope>
    <source>
        <strain evidence="6 7">CN-1</strain>
    </source>
</reference>
<evidence type="ECO:0000313" key="7">
    <source>
        <dbReference type="Proteomes" id="UP001374893"/>
    </source>
</evidence>
<keyword evidence="1 3" id="KW-0479">Metal-binding</keyword>
<protein>
    <submittedName>
        <fullName evidence="6">Cytochrome c</fullName>
    </submittedName>
</protein>
<sequence length="952" mass="106624">MRRLFPTLLLPCLAPASAGEIDFNRDVRPILTKNCTTCHGGVKKAGDVSYLYREDTLGKGESGKTIVVPGDPDASEMIRRILTDDPDDRMPPPDHHPKPLPQEEIEILTKWIAEGAEWGDHWSFQKPEKPPVPEVENAEWPRQDLDRFVLARLEAEKLTPSSAADPAEWLRRASLDLTGLPPTLEEYDGFRAAVAKDAEAAYSAEVDRLLSSPAYGEHWAAMWLDLARYSDTFGFEKDPHRTIWPFRDWVIDAFNADMPFDEFTIKQLAGDLQENPEPGDLIATAFHRNTQNNTEGGTDDEEWRMSAVIDRVNTTWTAWNATTFGCVQCHAHPYDAIPHEDYYRFKAFFNNSEDVDINSDFPRTKVANNPAQQADAVRLEKAIDRTRHELNAPMRKLAQDTDGWNALNFSKAIVQPGTGALSQQADGVVVTSGTTPSDCSFILESDASTAGLFKVEIFPEQDDPAEWRGRGAVITLFEAAFVSADGKRRPIEMREVAADYLAGPFDPNDALQKGRSGFGEYPMTKAPRTGWFIPKTKVEPEPGEKLEIKIRHGARCNESQNTVLPRFRISVTGDDTLSRYLDSPEHHKLWDEHQNTKKQYDAIKGTTIPVMKDRVGAATRETRVFIRGNRMTLDKVVEPGIPELFGGPEKAKDRLDMARWMVSDENPLAARVLANRLWAHLFGIGIVETLEDFGSSGALPTHPELLDFLALRLRDDHDWHLKPFLRELVLSSSYRQTNKATPEMIERDPRNRLLARGPRNRLTAEMVRDQALLVSGLLSRKTGGPPVYPPQPEGVWNSVYSGAKWNTSTGEDRYRRAVYTYNKRTAGYPAFLTFDGSARDVCVARRITTNTPLQALVTLNDPAHIEFAQGLAKRMTEAGTDLRVRLAHGYRLITLRDPEPEILDTLASLHADAKSDYEASPAESKKLGESPDEAALVLVANTLLNSDLALNR</sequence>
<keyword evidence="7" id="KW-1185">Reference proteome</keyword>
<organism evidence="6 7">
    <name type="scientific">Haloferula helveola</name>
    <dbReference type="NCBI Taxonomy" id="490095"/>
    <lineage>
        <taxon>Bacteria</taxon>
        <taxon>Pseudomonadati</taxon>
        <taxon>Verrucomicrobiota</taxon>
        <taxon>Verrucomicrobiia</taxon>
        <taxon>Verrucomicrobiales</taxon>
        <taxon>Verrucomicrobiaceae</taxon>
        <taxon>Haloferula</taxon>
    </lineage>
</organism>
<evidence type="ECO:0000259" key="5">
    <source>
        <dbReference type="PROSITE" id="PS51007"/>
    </source>
</evidence>
<dbReference type="RefSeq" id="WP_338684274.1">
    <property type="nucleotide sequence ID" value="NZ_AP024702.1"/>
</dbReference>
<name>A0ABN6H5I9_9BACT</name>
<dbReference type="InterPro" id="IPR022655">
    <property type="entry name" value="DUF1553"/>
</dbReference>
<dbReference type="Proteomes" id="UP001374893">
    <property type="component" value="Chromosome"/>
</dbReference>
<feature type="signal peptide" evidence="4">
    <location>
        <begin position="1"/>
        <end position="18"/>
    </location>
</feature>
<feature type="domain" description="Cytochrome c" evidence="5">
    <location>
        <begin position="14"/>
        <end position="174"/>
    </location>
</feature>
<dbReference type="InterPro" id="IPR011429">
    <property type="entry name" value="Cyt_c_Planctomycete-type"/>
</dbReference>
<dbReference type="EMBL" id="AP024702">
    <property type="protein sequence ID" value="BCX48212.1"/>
    <property type="molecule type" value="Genomic_DNA"/>
</dbReference>